<dbReference type="Gene3D" id="3.40.50.1820">
    <property type="entry name" value="alpha/beta hydrolase"/>
    <property type="match status" value="1"/>
</dbReference>
<name>A0ABU6KJG9_9BACI</name>
<evidence type="ECO:0000313" key="2">
    <source>
        <dbReference type="Proteomes" id="UP001335737"/>
    </source>
</evidence>
<dbReference type="InterPro" id="IPR010662">
    <property type="entry name" value="RBBP9/YdeN"/>
</dbReference>
<dbReference type="SUPFAM" id="SSF53474">
    <property type="entry name" value="alpha/beta-Hydrolases"/>
    <property type="match status" value="1"/>
</dbReference>
<organism evidence="1 2">
    <name type="scientific">Virgibacillus tibetensis</name>
    <dbReference type="NCBI Taxonomy" id="3042313"/>
    <lineage>
        <taxon>Bacteria</taxon>
        <taxon>Bacillati</taxon>
        <taxon>Bacillota</taxon>
        <taxon>Bacilli</taxon>
        <taxon>Bacillales</taxon>
        <taxon>Bacillaceae</taxon>
        <taxon>Virgibacillus</taxon>
    </lineage>
</organism>
<dbReference type="PANTHER" id="PTHR15394">
    <property type="entry name" value="SERINE HYDROLASE RBBP9"/>
    <property type="match status" value="1"/>
</dbReference>
<dbReference type="RefSeq" id="WP_327608835.1">
    <property type="nucleotide sequence ID" value="NZ_JARZFX010000012.1"/>
</dbReference>
<dbReference type="EMBL" id="JARZFX010000012">
    <property type="protein sequence ID" value="MEC5425285.1"/>
    <property type="molecule type" value="Genomic_DNA"/>
</dbReference>
<dbReference type="GO" id="GO:0016787">
    <property type="term" value="F:hydrolase activity"/>
    <property type="evidence" value="ECO:0007669"/>
    <property type="project" value="UniProtKB-KW"/>
</dbReference>
<evidence type="ECO:0000313" key="1">
    <source>
        <dbReference type="EMBL" id="MEC5425285.1"/>
    </source>
</evidence>
<sequence length="184" mass="21019">MTKKQVLFIHSAGAQEFHQGSNELAAYVQKALGAEYNLLYPKMPNPENPEYTLWKVQLEKELTALEGEVVLIGHSLGCSVLLKYLSEEPCQLSISGIFMIAAPYWGKDKDWQNKEYTLPYNFVSSLLQTSKVFFYHSRTDEIVPFAHLGHYSRRFPQAITRALDGDEHYFSNGLPELVDDIKDL</sequence>
<comment type="caution">
    <text evidence="1">The sequence shown here is derived from an EMBL/GenBank/DDBJ whole genome shotgun (WGS) entry which is preliminary data.</text>
</comment>
<accession>A0ABU6KJG9</accession>
<dbReference type="PANTHER" id="PTHR15394:SF3">
    <property type="entry name" value="SERINE HYDROLASE RBBP9"/>
    <property type="match status" value="1"/>
</dbReference>
<dbReference type="Proteomes" id="UP001335737">
    <property type="component" value="Unassembled WGS sequence"/>
</dbReference>
<proteinExistence type="predicted"/>
<reference evidence="1 2" key="1">
    <citation type="journal article" date="2024" name="Int. J. Syst. Evol. Microbiol.">
        <title>Virgibacillus tibetensis sp. nov., isolated from salt lake on the Tibetan Plateau of China.</title>
        <authorList>
            <person name="Phurbu D."/>
            <person name="Liu Z.-X."/>
            <person name="Wang R."/>
            <person name="Zheng Y.-Y."/>
            <person name="Liu H.-C."/>
            <person name="Zhou Y.-G."/>
            <person name="Yu Y.-J."/>
            <person name="Li A.-H."/>
        </authorList>
    </citation>
    <scope>NUCLEOTIDE SEQUENCE [LARGE SCALE GENOMIC DNA]</scope>
    <source>
        <strain evidence="1 2">C22-A2</strain>
    </source>
</reference>
<dbReference type="Pfam" id="PF06821">
    <property type="entry name" value="Ser_hydrolase"/>
    <property type="match status" value="1"/>
</dbReference>
<keyword evidence="1" id="KW-0378">Hydrolase</keyword>
<gene>
    <name evidence="1" type="ORF">QGM71_17515</name>
</gene>
<protein>
    <submittedName>
        <fullName evidence="1">Alpha/beta hydrolase</fullName>
    </submittedName>
</protein>
<dbReference type="InterPro" id="IPR029058">
    <property type="entry name" value="AB_hydrolase_fold"/>
</dbReference>
<keyword evidence="2" id="KW-1185">Reference proteome</keyword>